<feature type="region of interest" description="Disordered" evidence="1">
    <location>
        <begin position="46"/>
        <end position="67"/>
    </location>
</feature>
<evidence type="ECO:0000313" key="2">
    <source>
        <dbReference type="EMBL" id="GFN90632.1"/>
    </source>
</evidence>
<protein>
    <submittedName>
        <fullName evidence="2">Uncharacterized protein</fullName>
    </submittedName>
</protein>
<dbReference type="EMBL" id="BLXT01002056">
    <property type="protein sequence ID" value="GFN90632.1"/>
    <property type="molecule type" value="Genomic_DNA"/>
</dbReference>
<organism evidence="2 3">
    <name type="scientific">Plakobranchus ocellatus</name>
    <dbReference type="NCBI Taxonomy" id="259542"/>
    <lineage>
        <taxon>Eukaryota</taxon>
        <taxon>Metazoa</taxon>
        <taxon>Spiralia</taxon>
        <taxon>Lophotrochozoa</taxon>
        <taxon>Mollusca</taxon>
        <taxon>Gastropoda</taxon>
        <taxon>Heterobranchia</taxon>
        <taxon>Euthyneura</taxon>
        <taxon>Panpulmonata</taxon>
        <taxon>Sacoglossa</taxon>
        <taxon>Placobranchoidea</taxon>
        <taxon>Plakobranchidae</taxon>
        <taxon>Plakobranchus</taxon>
    </lineage>
</organism>
<comment type="caution">
    <text evidence="2">The sequence shown here is derived from an EMBL/GenBank/DDBJ whole genome shotgun (WGS) entry which is preliminary data.</text>
</comment>
<keyword evidence="3" id="KW-1185">Reference proteome</keyword>
<dbReference type="Proteomes" id="UP000735302">
    <property type="component" value="Unassembled WGS sequence"/>
</dbReference>
<gene>
    <name evidence="2" type="ORF">PoB_001713800</name>
</gene>
<dbReference type="AlphaFoldDB" id="A0AAV3Z7E3"/>
<accession>A0AAV3Z7E3</accession>
<feature type="compositionally biased region" description="Basic and acidic residues" evidence="1">
    <location>
        <begin position="46"/>
        <end position="61"/>
    </location>
</feature>
<proteinExistence type="predicted"/>
<reference evidence="2 3" key="1">
    <citation type="journal article" date="2021" name="Elife">
        <title>Chloroplast acquisition without the gene transfer in kleptoplastic sea slugs, Plakobranchus ocellatus.</title>
        <authorList>
            <person name="Maeda T."/>
            <person name="Takahashi S."/>
            <person name="Yoshida T."/>
            <person name="Shimamura S."/>
            <person name="Takaki Y."/>
            <person name="Nagai Y."/>
            <person name="Toyoda A."/>
            <person name="Suzuki Y."/>
            <person name="Arimoto A."/>
            <person name="Ishii H."/>
            <person name="Satoh N."/>
            <person name="Nishiyama T."/>
            <person name="Hasebe M."/>
            <person name="Maruyama T."/>
            <person name="Minagawa J."/>
            <person name="Obokata J."/>
            <person name="Shigenobu S."/>
        </authorList>
    </citation>
    <scope>NUCLEOTIDE SEQUENCE [LARGE SCALE GENOMIC DNA]</scope>
</reference>
<evidence type="ECO:0000313" key="3">
    <source>
        <dbReference type="Proteomes" id="UP000735302"/>
    </source>
</evidence>
<sequence>MTECSQTLEDAVHSSLLLTDDPLNRAGLQNKEWTSEVCLCPSRHFRPERSHPEQLQDKWSGEGRPCS</sequence>
<name>A0AAV3Z7E3_9GAST</name>
<evidence type="ECO:0000256" key="1">
    <source>
        <dbReference type="SAM" id="MobiDB-lite"/>
    </source>
</evidence>